<sequence>MEFSVGDVHVVLSSERLAGIDDADLVEEITAPDAEATVFLLAGRGDAWPALGLRVAYAPAVAGFPFAVHVVPETGVLFVGAGRGVHAYRLDSPRLLWHDETACGFWGWSQYGDVVLMSAELELAAWSTSGEKLWATGVEPPWTYAVHDGTVSLDVLGEPSSFPVRTGPPVTGVT</sequence>
<evidence type="ECO:0000313" key="1">
    <source>
        <dbReference type="EMBL" id="SDN22376.1"/>
    </source>
</evidence>
<gene>
    <name evidence="1" type="ORF">SAMN04489726_5592</name>
</gene>
<protein>
    <recommendedName>
        <fullName evidence="3">PQQ-like domain-containing protein</fullName>
    </recommendedName>
</protein>
<evidence type="ECO:0008006" key="3">
    <source>
        <dbReference type="Google" id="ProtNLM"/>
    </source>
</evidence>
<name>A0A1G9ZP47_ALLAB</name>
<dbReference type="OrthoDB" id="71716at2"/>
<dbReference type="RefSeq" id="WP_030429920.1">
    <property type="nucleotide sequence ID" value="NZ_JOEF01000009.1"/>
</dbReference>
<proteinExistence type="predicted"/>
<accession>A0A1G9ZP47</accession>
<dbReference type="EMBL" id="LT629701">
    <property type="protein sequence ID" value="SDN22376.1"/>
    <property type="molecule type" value="Genomic_DNA"/>
</dbReference>
<keyword evidence="2" id="KW-1185">Reference proteome</keyword>
<dbReference type="STRING" id="211114.SAMN04489726_5592"/>
<dbReference type="Proteomes" id="UP000183376">
    <property type="component" value="Chromosome I"/>
</dbReference>
<evidence type="ECO:0000313" key="2">
    <source>
        <dbReference type="Proteomes" id="UP000183376"/>
    </source>
</evidence>
<dbReference type="eggNOG" id="ENOG5032IN9">
    <property type="taxonomic scope" value="Bacteria"/>
</dbReference>
<dbReference type="AlphaFoldDB" id="A0A1G9ZP47"/>
<organism evidence="1 2">
    <name type="scientific">Allokutzneria albata</name>
    <name type="common">Kibdelosporangium albatum</name>
    <dbReference type="NCBI Taxonomy" id="211114"/>
    <lineage>
        <taxon>Bacteria</taxon>
        <taxon>Bacillati</taxon>
        <taxon>Actinomycetota</taxon>
        <taxon>Actinomycetes</taxon>
        <taxon>Pseudonocardiales</taxon>
        <taxon>Pseudonocardiaceae</taxon>
        <taxon>Allokutzneria</taxon>
    </lineage>
</organism>
<reference evidence="1 2" key="1">
    <citation type="submission" date="2016-10" db="EMBL/GenBank/DDBJ databases">
        <authorList>
            <person name="de Groot N.N."/>
        </authorList>
    </citation>
    <scope>NUCLEOTIDE SEQUENCE [LARGE SCALE GENOMIC DNA]</scope>
    <source>
        <strain evidence="1 2">DSM 44149</strain>
    </source>
</reference>